<dbReference type="Proteomes" id="UP000247498">
    <property type="component" value="Unassembled WGS sequence"/>
</dbReference>
<feature type="repeat" description="RCC1" evidence="3">
    <location>
        <begin position="282"/>
        <end position="357"/>
    </location>
</feature>
<feature type="repeat" description="RCC1" evidence="3">
    <location>
        <begin position="91"/>
        <end position="143"/>
    </location>
</feature>
<proteinExistence type="predicted"/>
<dbReference type="InterPro" id="IPR051553">
    <property type="entry name" value="Ran_GTPase-activating"/>
</dbReference>
<evidence type="ECO:0000256" key="3">
    <source>
        <dbReference type="PROSITE-ProRule" id="PRU00235"/>
    </source>
</evidence>
<dbReference type="PRINTS" id="PR00633">
    <property type="entry name" value="RCCNDNSATION"/>
</dbReference>
<dbReference type="PROSITE" id="PS00626">
    <property type="entry name" value="RCC1_2"/>
    <property type="match status" value="1"/>
</dbReference>
<dbReference type="SUPFAM" id="SSF50985">
    <property type="entry name" value="RCC1/BLIP-II"/>
    <property type="match status" value="1"/>
</dbReference>
<keyword evidence="1" id="KW-0344">Guanine-nucleotide releasing factor</keyword>
<dbReference type="Pfam" id="PF25390">
    <property type="entry name" value="WD40_RLD"/>
    <property type="match status" value="1"/>
</dbReference>
<protein>
    <recommendedName>
        <fullName evidence="5">RCC1-like domain-containing protein</fullName>
    </recommendedName>
</protein>
<dbReference type="InterPro" id="IPR000408">
    <property type="entry name" value="Reg_chr_condens"/>
</dbReference>
<comment type="caution">
    <text evidence="6">The sequence shown here is derived from an EMBL/GenBank/DDBJ whole genome shotgun (WGS) entry which is preliminary data.</text>
</comment>
<dbReference type="AlphaFoldDB" id="A0A2V0PI32"/>
<reference evidence="6 7" key="1">
    <citation type="journal article" date="2018" name="Sci. Rep.">
        <title>Raphidocelis subcapitata (=Pseudokirchneriella subcapitata) provides an insight into genome evolution and environmental adaptations in the Sphaeropleales.</title>
        <authorList>
            <person name="Suzuki S."/>
            <person name="Yamaguchi H."/>
            <person name="Nakajima N."/>
            <person name="Kawachi M."/>
        </authorList>
    </citation>
    <scope>NUCLEOTIDE SEQUENCE [LARGE SCALE GENOMIC DNA]</scope>
    <source>
        <strain evidence="6 7">NIES-35</strain>
    </source>
</reference>
<evidence type="ECO:0000256" key="4">
    <source>
        <dbReference type="SAM" id="MobiDB-lite"/>
    </source>
</evidence>
<accession>A0A2V0PI32</accession>
<feature type="domain" description="RCC1-like" evidence="5">
    <location>
        <begin position="68"/>
        <end position="372"/>
    </location>
</feature>
<feature type="repeat" description="RCC1" evidence="3">
    <location>
        <begin position="144"/>
        <end position="226"/>
    </location>
</feature>
<evidence type="ECO:0000313" key="7">
    <source>
        <dbReference type="Proteomes" id="UP000247498"/>
    </source>
</evidence>
<dbReference type="InterPro" id="IPR058923">
    <property type="entry name" value="RCC1-like_dom"/>
</dbReference>
<organism evidence="6 7">
    <name type="scientific">Raphidocelis subcapitata</name>
    <dbReference type="NCBI Taxonomy" id="307507"/>
    <lineage>
        <taxon>Eukaryota</taxon>
        <taxon>Viridiplantae</taxon>
        <taxon>Chlorophyta</taxon>
        <taxon>core chlorophytes</taxon>
        <taxon>Chlorophyceae</taxon>
        <taxon>CS clade</taxon>
        <taxon>Sphaeropleales</taxon>
        <taxon>Selenastraceae</taxon>
        <taxon>Raphidocelis</taxon>
    </lineage>
</organism>
<feature type="region of interest" description="Disordered" evidence="4">
    <location>
        <begin position="409"/>
        <end position="445"/>
    </location>
</feature>
<evidence type="ECO:0000259" key="5">
    <source>
        <dbReference type="Pfam" id="PF25390"/>
    </source>
</evidence>
<keyword evidence="7" id="KW-1185">Reference proteome</keyword>
<dbReference type="PANTHER" id="PTHR45982:SF1">
    <property type="entry name" value="REGULATOR OF CHROMOSOME CONDENSATION"/>
    <property type="match status" value="1"/>
</dbReference>
<evidence type="ECO:0000256" key="2">
    <source>
        <dbReference type="ARBA" id="ARBA00022737"/>
    </source>
</evidence>
<gene>
    <name evidence="6" type="ORF">Rsub_11426</name>
</gene>
<dbReference type="PANTHER" id="PTHR45982">
    <property type="entry name" value="REGULATOR OF CHROMOSOME CONDENSATION"/>
    <property type="match status" value="1"/>
</dbReference>
<feature type="region of interest" description="Disordered" evidence="4">
    <location>
        <begin position="157"/>
        <end position="207"/>
    </location>
</feature>
<name>A0A2V0PI32_9CHLO</name>
<feature type="compositionally biased region" description="Basic and acidic residues" evidence="4">
    <location>
        <begin position="419"/>
        <end position="428"/>
    </location>
</feature>
<sequence>MATPPQPSQAHAWGLIGGAVVRGEPLPASGPRSLAALGAAAGRNPLAAGCGSGDGGDAGGSGDDGGEGDAAASVVVAAAGWDHRLALDAAGRVLARGWNAHGAADPALRVARVARWRRVAGLEAVRVVQVAAGERHCLALADDGRVFVWGQQCGQTGSGETGGDDGSGHSSGDSGGQPAAAGTNHSTASPRGWGDLECVAGPGTPRPQPVAQIAAGGRHSLAVTRAGEVLAWGSNLQGQCAADRGAAPVDVPQPTRVAALGGVPIRAVAAGAAHSVALSRDGAAYAFGCGTDGALGCGTAEDCKGGRPARSSSSGPMAAGLGACSAVPQLIEGPGLDEEEVVQAACGARHTLLRCASGAVYAFGWNLYGQCCCCWESDGGGGTGISRAWGCAHGEAVYWPLRVRLEPAAGRAPPPQRHRQLEREEEAPAAKAPRLDAGAGSPADSGQPLAAVEVYAGAWHSVIIPRRV</sequence>
<dbReference type="InterPro" id="IPR009091">
    <property type="entry name" value="RCC1/BLIP-II"/>
</dbReference>
<evidence type="ECO:0000256" key="1">
    <source>
        <dbReference type="ARBA" id="ARBA00022658"/>
    </source>
</evidence>
<dbReference type="EMBL" id="BDRX01000150">
    <property type="protein sequence ID" value="GBF99219.1"/>
    <property type="molecule type" value="Genomic_DNA"/>
</dbReference>
<dbReference type="STRING" id="307507.A0A2V0PI32"/>
<dbReference type="OrthoDB" id="496144at2759"/>
<feature type="repeat" description="RCC1" evidence="3">
    <location>
        <begin position="227"/>
        <end position="281"/>
    </location>
</feature>
<evidence type="ECO:0000313" key="6">
    <source>
        <dbReference type="EMBL" id="GBF99219.1"/>
    </source>
</evidence>
<keyword evidence="2" id="KW-0677">Repeat</keyword>
<dbReference type="PROSITE" id="PS50012">
    <property type="entry name" value="RCC1_3"/>
    <property type="match status" value="4"/>
</dbReference>
<dbReference type="Gene3D" id="2.130.10.30">
    <property type="entry name" value="Regulator of chromosome condensation 1/beta-lactamase-inhibitor protein II"/>
    <property type="match status" value="2"/>
</dbReference>
<dbReference type="InParanoid" id="A0A2V0PI32"/>